<evidence type="ECO:0000256" key="5">
    <source>
        <dbReference type="ARBA" id="ARBA00022694"/>
    </source>
</evidence>
<dbReference type="InterPro" id="IPR003442">
    <property type="entry name" value="T6A_TsaE"/>
</dbReference>
<sequence length="158" mass="17185">MVTLPEIRTLVLDDADATARLGQWFAHHLGPGDVLLLDGPIGAGKTHFARALIRARVGEGEDVPSPTFTLVQSYGADPEIWHADLYRLTHPDEAIELGLEEAFETAICLIEWPERLGALMPETALTLRFSLTEGGAARSVALFANASWAARLADLERV</sequence>
<dbReference type="SUPFAM" id="SSF52540">
    <property type="entry name" value="P-loop containing nucleoside triphosphate hydrolases"/>
    <property type="match status" value="1"/>
</dbReference>
<keyword evidence="6" id="KW-0479">Metal-binding</keyword>
<dbReference type="NCBIfam" id="TIGR00150">
    <property type="entry name" value="T6A_YjeE"/>
    <property type="match status" value="1"/>
</dbReference>
<keyword evidence="9" id="KW-0460">Magnesium</keyword>
<organism evidence="11 12">
    <name type="scientific">Rhodobacter lacus</name>
    <dbReference type="NCBI Taxonomy" id="1641972"/>
    <lineage>
        <taxon>Bacteria</taxon>
        <taxon>Pseudomonadati</taxon>
        <taxon>Pseudomonadota</taxon>
        <taxon>Alphaproteobacteria</taxon>
        <taxon>Rhodobacterales</taxon>
        <taxon>Rhodobacter group</taxon>
        <taxon>Rhodobacter</taxon>
    </lineage>
</organism>
<comment type="caution">
    <text evidence="11">The sequence shown here is derived from an EMBL/GenBank/DDBJ whole genome shotgun (WGS) entry which is preliminary data.</text>
</comment>
<comment type="similarity">
    <text evidence="2">Belongs to the TsaE family.</text>
</comment>
<evidence type="ECO:0000256" key="6">
    <source>
        <dbReference type="ARBA" id="ARBA00022723"/>
    </source>
</evidence>
<evidence type="ECO:0000313" key="12">
    <source>
        <dbReference type="Proteomes" id="UP001597413"/>
    </source>
</evidence>
<reference evidence="12" key="1">
    <citation type="journal article" date="2019" name="Int. J. Syst. Evol. Microbiol.">
        <title>The Global Catalogue of Microorganisms (GCM) 10K type strain sequencing project: providing services to taxonomists for standard genome sequencing and annotation.</title>
        <authorList>
            <consortium name="The Broad Institute Genomics Platform"/>
            <consortium name="The Broad Institute Genome Sequencing Center for Infectious Disease"/>
            <person name="Wu L."/>
            <person name="Ma J."/>
        </authorList>
    </citation>
    <scope>NUCLEOTIDE SEQUENCE [LARGE SCALE GENOMIC DNA]</scope>
    <source>
        <strain evidence="12">CCUG 55131</strain>
    </source>
</reference>
<evidence type="ECO:0000256" key="7">
    <source>
        <dbReference type="ARBA" id="ARBA00022741"/>
    </source>
</evidence>
<name>A0ABW5A671_9RHOB</name>
<keyword evidence="8" id="KW-0067">ATP-binding</keyword>
<keyword evidence="5" id="KW-0819">tRNA processing</keyword>
<evidence type="ECO:0000256" key="8">
    <source>
        <dbReference type="ARBA" id="ARBA00022840"/>
    </source>
</evidence>
<dbReference type="Proteomes" id="UP001597413">
    <property type="component" value="Unassembled WGS sequence"/>
</dbReference>
<dbReference type="InterPro" id="IPR027417">
    <property type="entry name" value="P-loop_NTPase"/>
</dbReference>
<dbReference type="Gene3D" id="3.40.50.300">
    <property type="entry name" value="P-loop containing nucleotide triphosphate hydrolases"/>
    <property type="match status" value="1"/>
</dbReference>
<keyword evidence="4" id="KW-0963">Cytoplasm</keyword>
<dbReference type="Pfam" id="PF02367">
    <property type="entry name" value="TsaE"/>
    <property type="match status" value="1"/>
</dbReference>
<keyword evidence="12" id="KW-1185">Reference proteome</keyword>
<dbReference type="EMBL" id="JBHUIX010000003">
    <property type="protein sequence ID" value="MFD2173045.1"/>
    <property type="molecule type" value="Genomic_DNA"/>
</dbReference>
<evidence type="ECO:0000256" key="4">
    <source>
        <dbReference type="ARBA" id="ARBA00022490"/>
    </source>
</evidence>
<evidence type="ECO:0000313" key="11">
    <source>
        <dbReference type="EMBL" id="MFD2173045.1"/>
    </source>
</evidence>
<accession>A0ABW5A671</accession>
<keyword evidence="7" id="KW-0547">Nucleotide-binding</keyword>
<dbReference type="PANTHER" id="PTHR33540">
    <property type="entry name" value="TRNA THREONYLCARBAMOYLADENOSINE BIOSYNTHESIS PROTEIN TSAE"/>
    <property type="match status" value="1"/>
</dbReference>
<evidence type="ECO:0000256" key="3">
    <source>
        <dbReference type="ARBA" id="ARBA00019010"/>
    </source>
</evidence>
<evidence type="ECO:0000256" key="2">
    <source>
        <dbReference type="ARBA" id="ARBA00007599"/>
    </source>
</evidence>
<evidence type="ECO:0000256" key="1">
    <source>
        <dbReference type="ARBA" id="ARBA00004496"/>
    </source>
</evidence>
<proteinExistence type="inferred from homology"/>
<evidence type="ECO:0000256" key="10">
    <source>
        <dbReference type="ARBA" id="ARBA00032441"/>
    </source>
</evidence>
<protein>
    <recommendedName>
        <fullName evidence="3">tRNA threonylcarbamoyladenosine biosynthesis protein TsaE</fullName>
    </recommendedName>
    <alternativeName>
        <fullName evidence="10">t(6)A37 threonylcarbamoyladenosine biosynthesis protein TsaE</fullName>
    </alternativeName>
</protein>
<gene>
    <name evidence="11" type="primary">tsaE</name>
    <name evidence="11" type="ORF">ACFSM0_02955</name>
</gene>
<dbReference type="RefSeq" id="WP_377386901.1">
    <property type="nucleotide sequence ID" value="NZ_JBHUIX010000003.1"/>
</dbReference>
<dbReference type="PANTHER" id="PTHR33540:SF2">
    <property type="entry name" value="TRNA THREONYLCARBAMOYLADENOSINE BIOSYNTHESIS PROTEIN TSAE"/>
    <property type="match status" value="1"/>
</dbReference>
<evidence type="ECO:0000256" key="9">
    <source>
        <dbReference type="ARBA" id="ARBA00022842"/>
    </source>
</evidence>
<comment type="subcellular location">
    <subcellularLocation>
        <location evidence="1">Cytoplasm</location>
    </subcellularLocation>
</comment>